<evidence type="ECO:0000313" key="9">
    <source>
        <dbReference type="EMBL" id="KTR94523.1"/>
    </source>
</evidence>
<dbReference type="CDD" id="cd11033">
    <property type="entry name" value="CYP142-like"/>
    <property type="match status" value="1"/>
</dbReference>
<dbReference type="GO" id="GO:0005506">
    <property type="term" value="F:iron ion binding"/>
    <property type="evidence" value="ECO:0007669"/>
    <property type="project" value="InterPro"/>
</dbReference>
<reference evidence="9 10" key="1">
    <citation type="journal article" date="2016" name="Front. Microbiol.">
        <title>Genomic Resource of Rice Seed Associated Bacteria.</title>
        <authorList>
            <person name="Midha S."/>
            <person name="Bansal K."/>
            <person name="Sharma S."/>
            <person name="Kumar N."/>
            <person name="Patil P.P."/>
            <person name="Chaudhry V."/>
            <person name="Patil P.B."/>
        </authorList>
    </citation>
    <scope>NUCLEOTIDE SEQUENCE [LARGE SCALE GENOMIC DNA]</scope>
    <source>
        <strain evidence="9 10">NS220</strain>
    </source>
</reference>
<dbReference type="PANTHER" id="PTHR46696:SF4">
    <property type="entry name" value="BIOTIN BIOSYNTHESIS CYTOCHROME P450"/>
    <property type="match status" value="1"/>
</dbReference>
<dbReference type="PRINTS" id="PR00359">
    <property type="entry name" value="BP450"/>
</dbReference>
<evidence type="ECO:0000256" key="7">
    <source>
        <dbReference type="RuleBase" id="RU000461"/>
    </source>
</evidence>
<evidence type="ECO:0000256" key="1">
    <source>
        <dbReference type="ARBA" id="ARBA00010617"/>
    </source>
</evidence>
<dbReference type="PATRIC" id="fig|2033.6.peg.2885"/>
<sequence>MRGGIVTEATAHTADTAHAIDLMDLDPFETGRDAELFALLRDADPLHWNAEPDGGAGFWSVTRYDDVKAVASDPELFTVVHGTQIPSRRAEGEGARSIHHVDPPEHGPLRRIASTHMRPARVKDLEGDIRAVIDALLDDAVGAGDIDFVHSVSSQLPLVMIGRLLGAPLEDCPHLLRWTNQMASEDPDYSEGPETAVRARDEAFAYFRGLEEQRRECPMDDLVSALAAAELDGVPLQRGYLDAYYLILMVAGNETTRNLLSGGIAALAQNPQWWDAMRRDPDQIRVVVEEMVRWVTPVISMRRTATRELEMHGKTIAAGDKVVMWFTSANRDERAFERPDEFRGDRFPNEHLGFGWGTHACLGANLARLEARLFFERLIERGLEVEVTADPARLRSNFFRGIKRLPVRIQQGGGAGGARRG</sequence>
<dbReference type="GO" id="GO:0020037">
    <property type="term" value="F:heme binding"/>
    <property type="evidence" value="ECO:0007669"/>
    <property type="project" value="InterPro"/>
</dbReference>
<dbReference type="PANTHER" id="PTHR46696">
    <property type="entry name" value="P450, PUTATIVE (EUROFUNG)-RELATED"/>
    <property type="match status" value="1"/>
</dbReference>
<keyword evidence="4 7" id="KW-0560">Oxidoreductase</keyword>
<evidence type="ECO:0000313" key="10">
    <source>
        <dbReference type="Proteomes" id="UP000075025"/>
    </source>
</evidence>
<name>A0A147EXA0_MICTE</name>
<dbReference type="Proteomes" id="UP000075025">
    <property type="component" value="Unassembled WGS sequence"/>
</dbReference>
<dbReference type="FunFam" id="1.10.630.10:FF:000018">
    <property type="entry name" value="Cytochrome P450 monooxygenase"/>
    <property type="match status" value="1"/>
</dbReference>
<dbReference type="Gene3D" id="1.10.630.10">
    <property type="entry name" value="Cytochrome P450"/>
    <property type="match status" value="1"/>
</dbReference>
<dbReference type="PROSITE" id="PS00086">
    <property type="entry name" value="CYTOCHROME_P450"/>
    <property type="match status" value="1"/>
</dbReference>
<keyword evidence="5 7" id="KW-0408">Iron</keyword>
<dbReference type="SUPFAM" id="SSF48264">
    <property type="entry name" value="Cytochrome P450"/>
    <property type="match status" value="1"/>
</dbReference>
<comment type="caution">
    <text evidence="9">The sequence shown here is derived from an EMBL/GenBank/DDBJ whole genome shotgun (WGS) entry which is preliminary data.</text>
</comment>
<comment type="similarity">
    <text evidence="1 7">Belongs to the cytochrome P450 family.</text>
</comment>
<dbReference type="InterPro" id="IPR036396">
    <property type="entry name" value="Cyt_P450_sf"/>
</dbReference>
<dbReference type="Pfam" id="PF00067">
    <property type="entry name" value="p450"/>
    <property type="match status" value="1"/>
</dbReference>
<proteinExistence type="inferred from homology"/>
<protein>
    <submittedName>
        <fullName evidence="9">Cytochrome P450</fullName>
    </submittedName>
</protein>
<evidence type="ECO:0000256" key="3">
    <source>
        <dbReference type="ARBA" id="ARBA00022723"/>
    </source>
</evidence>
<dbReference type="GO" id="GO:0008395">
    <property type="term" value="F:steroid hydroxylase activity"/>
    <property type="evidence" value="ECO:0007669"/>
    <property type="project" value="TreeGrafter"/>
</dbReference>
<dbReference type="EMBL" id="LDRT01000052">
    <property type="protein sequence ID" value="KTR94523.1"/>
    <property type="molecule type" value="Genomic_DNA"/>
</dbReference>
<feature type="region of interest" description="Disordered" evidence="8">
    <location>
        <begin position="88"/>
        <end position="110"/>
    </location>
</feature>
<keyword evidence="3 7" id="KW-0479">Metal-binding</keyword>
<dbReference type="AlphaFoldDB" id="A0A147EXA0"/>
<dbReference type="InterPro" id="IPR001128">
    <property type="entry name" value="Cyt_P450"/>
</dbReference>
<evidence type="ECO:0000256" key="6">
    <source>
        <dbReference type="ARBA" id="ARBA00023033"/>
    </source>
</evidence>
<dbReference type="PRINTS" id="PR00385">
    <property type="entry name" value="P450"/>
</dbReference>
<evidence type="ECO:0000256" key="5">
    <source>
        <dbReference type="ARBA" id="ARBA00023004"/>
    </source>
</evidence>
<organism evidence="9 10">
    <name type="scientific">Microbacterium testaceum</name>
    <name type="common">Aureobacterium testaceum</name>
    <name type="synonym">Brevibacterium testaceum</name>
    <dbReference type="NCBI Taxonomy" id="2033"/>
    <lineage>
        <taxon>Bacteria</taxon>
        <taxon>Bacillati</taxon>
        <taxon>Actinomycetota</taxon>
        <taxon>Actinomycetes</taxon>
        <taxon>Micrococcales</taxon>
        <taxon>Microbacteriaceae</taxon>
        <taxon>Microbacterium</taxon>
    </lineage>
</organism>
<evidence type="ECO:0000256" key="8">
    <source>
        <dbReference type="SAM" id="MobiDB-lite"/>
    </source>
</evidence>
<dbReference type="GO" id="GO:0006707">
    <property type="term" value="P:cholesterol catabolic process"/>
    <property type="evidence" value="ECO:0007669"/>
    <property type="project" value="TreeGrafter"/>
</dbReference>
<dbReference type="InterPro" id="IPR017972">
    <property type="entry name" value="Cyt_P450_CS"/>
</dbReference>
<dbReference type="GO" id="GO:0036199">
    <property type="term" value="F:cholest-4-en-3-one 26-monooxygenase activity"/>
    <property type="evidence" value="ECO:0007669"/>
    <property type="project" value="TreeGrafter"/>
</dbReference>
<feature type="compositionally biased region" description="Basic and acidic residues" evidence="8">
    <location>
        <begin position="88"/>
        <end position="108"/>
    </location>
</feature>
<keyword evidence="2 7" id="KW-0349">Heme</keyword>
<dbReference type="InterPro" id="IPR002397">
    <property type="entry name" value="Cyt_P450_B"/>
</dbReference>
<keyword evidence="6 7" id="KW-0503">Monooxygenase</keyword>
<evidence type="ECO:0000256" key="2">
    <source>
        <dbReference type="ARBA" id="ARBA00022617"/>
    </source>
</evidence>
<accession>A0A147EXA0</accession>
<gene>
    <name evidence="9" type="ORF">NS220_08960</name>
</gene>
<evidence type="ECO:0000256" key="4">
    <source>
        <dbReference type="ARBA" id="ARBA00023002"/>
    </source>
</evidence>